<dbReference type="Proteomes" id="UP001283361">
    <property type="component" value="Unassembled WGS sequence"/>
</dbReference>
<organism evidence="1 2">
    <name type="scientific">Elysia crispata</name>
    <name type="common">lettuce slug</name>
    <dbReference type="NCBI Taxonomy" id="231223"/>
    <lineage>
        <taxon>Eukaryota</taxon>
        <taxon>Metazoa</taxon>
        <taxon>Spiralia</taxon>
        <taxon>Lophotrochozoa</taxon>
        <taxon>Mollusca</taxon>
        <taxon>Gastropoda</taxon>
        <taxon>Heterobranchia</taxon>
        <taxon>Euthyneura</taxon>
        <taxon>Panpulmonata</taxon>
        <taxon>Sacoglossa</taxon>
        <taxon>Placobranchoidea</taxon>
        <taxon>Plakobranchidae</taxon>
        <taxon>Elysia</taxon>
    </lineage>
</organism>
<protein>
    <submittedName>
        <fullName evidence="1">Uncharacterized protein</fullName>
    </submittedName>
</protein>
<evidence type="ECO:0000313" key="2">
    <source>
        <dbReference type="Proteomes" id="UP001283361"/>
    </source>
</evidence>
<comment type="caution">
    <text evidence="1">The sequence shown here is derived from an EMBL/GenBank/DDBJ whole genome shotgun (WGS) entry which is preliminary data.</text>
</comment>
<name>A0AAE0XDP9_9GAST</name>
<gene>
    <name evidence="1" type="ORF">RRG08_021576</name>
</gene>
<dbReference type="AlphaFoldDB" id="A0AAE0XDP9"/>
<sequence length="88" mass="9905">MESGVFHLCLEVVCMKPGLQLTDQRLLPHKFAFSRQIRVVPPRCHQIAIRCQRRARCAAPVQLPVQQPPIGGLGHSAPVKRYQQKGLL</sequence>
<keyword evidence="2" id="KW-1185">Reference proteome</keyword>
<evidence type="ECO:0000313" key="1">
    <source>
        <dbReference type="EMBL" id="KAK3690878.1"/>
    </source>
</evidence>
<dbReference type="EMBL" id="JAWDGP010008106">
    <property type="protein sequence ID" value="KAK3690878.1"/>
    <property type="molecule type" value="Genomic_DNA"/>
</dbReference>
<reference evidence="1" key="1">
    <citation type="journal article" date="2023" name="G3 (Bethesda)">
        <title>A reference genome for the long-term kleptoplast-retaining sea slug Elysia crispata morphotype clarki.</title>
        <authorList>
            <person name="Eastman K.E."/>
            <person name="Pendleton A.L."/>
            <person name="Shaikh M.A."/>
            <person name="Suttiyut T."/>
            <person name="Ogas R."/>
            <person name="Tomko P."/>
            <person name="Gavelis G."/>
            <person name="Widhalm J.R."/>
            <person name="Wisecaver J.H."/>
        </authorList>
    </citation>
    <scope>NUCLEOTIDE SEQUENCE</scope>
    <source>
        <strain evidence="1">ECLA1</strain>
    </source>
</reference>
<proteinExistence type="predicted"/>
<accession>A0AAE0XDP9</accession>